<feature type="compositionally biased region" description="Polar residues" evidence="1">
    <location>
        <begin position="92"/>
        <end position="117"/>
    </location>
</feature>
<proteinExistence type="predicted"/>
<feature type="region of interest" description="Disordered" evidence="1">
    <location>
        <begin position="1"/>
        <end position="154"/>
    </location>
</feature>
<feature type="region of interest" description="Disordered" evidence="1">
    <location>
        <begin position="401"/>
        <end position="445"/>
    </location>
</feature>
<dbReference type="EMBL" id="BRZM01000001">
    <property type="protein sequence ID" value="GLD45488.1"/>
    <property type="molecule type" value="Genomic_DNA"/>
</dbReference>
<reference evidence="2" key="1">
    <citation type="submission" date="2022-08" db="EMBL/GenBank/DDBJ databases">
        <title>Genome sequencing of akame (Lates japonicus).</title>
        <authorList>
            <person name="Hashiguchi Y."/>
            <person name="Takahashi H."/>
        </authorList>
    </citation>
    <scope>NUCLEOTIDE SEQUENCE</scope>
    <source>
        <strain evidence="2">Kochi</strain>
    </source>
</reference>
<protein>
    <submittedName>
        <fullName evidence="2">Uncharacterized protein</fullName>
    </submittedName>
</protein>
<dbReference type="AlphaFoldDB" id="A0AAD3M183"/>
<comment type="caution">
    <text evidence="2">The sequence shown here is derived from an EMBL/GenBank/DDBJ whole genome shotgun (WGS) entry which is preliminary data.</text>
</comment>
<feature type="non-terminal residue" evidence="2">
    <location>
        <position position="1"/>
    </location>
</feature>
<evidence type="ECO:0000313" key="3">
    <source>
        <dbReference type="Proteomes" id="UP001279410"/>
    </source>
</evidence>
<gene>
    <name evidence="2" type="ORF">AKAME5_000000100</name>
</gene>
<feature type="compositionally biased region" description="Low complexity" evidence="1">
    <location>
        <begin position="41"/>
        <end position="54"/>
    </location>
</feature>
<accession>A0AAD3M183</accession>
<dbReference type="Proteomes" id="UP001279410">
    <property type="component" value="Unassembled WGS sequence"/>
</dbReference>
<sequence length="459" mass="50064">MTEEADVVRTEEEDGELDYSQNTWTQIRPTNNDAASNTGISSSDVVMSTSSSSSEPQNNPTVPDVLQRSSTPNPFSSPLTGSSISSLDLQLPCSSSSSVPQNNQTVPDVLQRSSTPSPLYASPINDPLTASSDSSLDLQLPCSSSSSKPPNSFIYQPPPTAMPSDISTQSELCSGSVSQECSCHCKELTTRVQQLEEKVDMLLDQQQHRTPKKLTFKPAGSAQKGEFVQIGKLLGGLYVISERVLLDFEVFRLGPRTGRKDKDNACQARSHALRFCTYMLAGCSDSAGVNDLKFLGQMDKLCMWPLYLANKGYAPTSIECMLRNVKEFLKRVENSFRKDGKLNENDFSKLAHELKRLQAEVAKEVTVHWRGVLCRKPANSCVYVTDPGRTDCPAVITSSQAPDDQTVQLSSQTVQLSSQAPDKQTAQLSSQAPDKQTGELPHSEPNLGFMLAALASRPQ</sequence>
<feature type="compositionally biased region" description="Polar residues" evidence="1">
    <location>
        <begin position="55"/>
        <end position="74"/>
    </location>
</feature>
<feature type="compositionally biased region" description="Polar residues" evidence="1">
    <location>
        <begin position="19"/>
        <end position="40"/>
    </location>
</feature>
<feature type="compositionally biased region" description="Low complexity" evidence="1">
    <location>
        <begin position="126"/>
        <end position="152"/>
    </location>
</feature>
<feature type="compositionally biased region" description="Low complexity" evidence="1">
    <location>
        <begin position="405"/>
        <end position="419"/>
    </location>
</feature>
<feature type="compositionally biased region" description="Polar residues" evidence="1">
    <location>
        <begin position="420"/>
        <end position="434"/>
    </location>
</feature>
<feature type="compositionally biased region" description="Basic and acidic residues" evidence="1">
    <location>
        <begin position="1"/>
        <end position="10"/>
    </location>
</feature>
<evidence type="ECO:0000256" key="1">
    <source>
        <dbReference type="SAM" id="MobiDB-lite"/>
    </source>
</evidence>
<feature type="compositionally biased region" description="Low complexity" evidence="1">
    <location>
        <begin position="76"/>
        <end position="86"/>
    </location>
</feature>
<name>A0AAD3M183_LATJO</name>
<keyword evidence="3" id="KW-1185">Reference proteome</keyword>
<evidence type="ECO:0000313" key="2">
    <source>
        <dbReference type="EMBL" id="GLD45488.1"/>
    </source>
</evidence>
<organism evidence="2 3">
    <name type="scientific">Lates japonicus</name>
    <name type="common">Japanese lates</name>
    <dbReference type="NCBI Taxonomy" id="270547"/>
    <lineage>
        <taxon>Eukaryota</taxon>
        <taxon>Metazoa</taxon>
        <taxon>Chordata</taxon>
        <taxon>Craniata</taxon>
        <taxon>Vertebrata</taxon>
        <taxon>Euteleostomi</taxon>
        <taxon>Actinopterygii</taxon>
        <taxon>Neopterygii</taxon>
        <taxon>Teleostei</taxon>
        <taxon>Neoteleostei</taxon>
        <taxon>Acanthomorphata</taxon>
        <taxon>Carangaria</taxon>
        <taxon>Carangaria incertae sedis</taxon>
        <taxon>Centropomidae</taxon>
        <taxon>Lates</taxon>
    </lineage>
</organism>